<name>A0ABD5PY97_9EURY</name>
<reference evidence="2 3" key="1">
    <citation type="journal article" date="2019" name="Int. J. Syst. Evol. Microbiol.">
        <title>The Global Catalogue of Microorganisms (GCM) 10K type strain sequencing project: providing services to taxonomists for standard genome sequencing and annotation.</title>
        <authorList>
            <consortium name="The Broad Institute Genomics Platform"/>
            <consortium name="The Broad Institute Genome Sequencing Center for Infectious Disease"/>
            <person name="Wu L."/>
            <person name="Ma J."/>
        </authorList>
    </citation>
    <scope>NUCLEOTIDE SEQUENCE [LARGE SCALE GENOMIC DNA]</scope>
    <source>
        <strain evidence="2 3">XZYJ18</strain>
    </source>
</reference>
<feature type="compositionally biased region" description="Acidic residues" evidence="1">
    <location>
        <begin position="304"/>
        <end position="387"/>
    </location>
</feature>
<dbReference type="AlphaFoldDB" id="A0ABD5PY97"/>
<dbReference type="Proteomes" id="UP001595945">
    <property type="component" value="Unassembled WGS sequence"/>
</dbReference>
<evidence type="ECO:0000313" key="3">
    <source>
        <dbReference type="Proteomes" id="UP001595945"/>
    </source>
</evidence>
<gene>
    <name evidence="2" type="ORF">ACFO9K_03010</name>
</gene>
<comment type="caution">
    <text evidence="2">The sequence shown here is derived from an EMBL/GenBank/DDBJ whole genome shotgun (WGS) entry which is preliminary data.</text>
</comment>
<dbReference type="GeneID" id="73045728"/>
<organism evidence="2 3">
    <name type="scientific">Halorussus aquaticus</name>
    <dbReference type="NCBI Taxonomy" id="2953748"/>
    <lineage>
        <taxon>Archaea</taxon>
        <taxon>Methanobacteriati</taxon>
        <taxon>Methanobacteriota</taxon>
        <taxon>Stenosarchaea group</taxon>
        <taxon>Halobacteria</taxon>
        <taxon>Halobacteriales</taxon>
        <taxon>Haladaptataceae</taxon>
        <taxon>Halorussus</taxon>
    </lineage>
</organism>
<protein>
    <submittedName>
        <fullName evidence="2">Polymer-forming cytoskeletal protein</fullName>
    </submittedName>
</protein>
<feature type="region of interest" description="Disordered" evidence="1">
    <location>
        <begin position="283"/>
        <end position="416"/>
    </location>
</feature>
<dbReference type="RefSeq" id="WP_254267290.1">
    <property type="nucleotide sequence ID" value="NZ_CP100400.1"/>
</dbReference>
<proteinExistence type="predicted"/>
<feature type="compositionally biased region" description="Basic and acidic residues" evidence="1">
    <location>
        <begin position="283"/>
        <end position="302"/>
    </location>
</feature>
<dbReference type="SUPFAM" id="SSF51161">
    <property type="entry name" value="Trimeric LpxA-like enzymes"/>
    <property type="match status" value="2"/>
</dbReference>
<dbReference type="EMBL" id="JBHSHT010000001">
    <property type="protein sequence ID" value="MFC4823225.1"/>
    <property type="molecule type" value="Genomic_DNA"/>
</dbReference>
<accession>A0ABD5PY97</accession>
<feature type="compositionally biased region" description="Acidic residues" evidence="1">
    <location>
        <begin position="394"/>
        <end position="416"/>
    </location>
</feature>
<evidence type="ECO:0000313" key="2">
    <source>
        <dbReference type="EMBL" id="MFC4823225.1"/>
    </source>
</evidence>
<dbReference type="InterPro" id="IPR011004">
    <property type="entry name" value="Trimer_LpxA-like_sf"/>
</dbReference>
<keyword evidence="3" id="KW-1185">Reference proteome</keyword>
<evidence type="ECO:0000256" key="1">
    <source>
        <dbReference type="SAM" id="MobiDB-lite"/>
    </source>
</evidence>
<dbReference type="Gene3D" id="2.160.10.10">
    <property type="entry name" value="Hexapeptide repeat proteins"/>
    <property type="match status" value="1"/>
</dbReference>
<sequence>MPLGSDPLDELSIPDGTTVEEHDLVTDGDIIVGGQSTVEFGVRGHNVIAGERVQFGGHIEAEADCRLDMWSDIEDNVLVGRDAYLGERVHIGGRLMVSGDLDIGDDVDIEEGFEANGWIVIRNPMPTIVFVFVYLQQLLRIGEEEAAEEVMSELLENEEVEAEPVVVPRNGHVSDDSWRVSTPATIGDDCRLHGNIRAESIEVGRRNDVFGSLRARGDISVAEETVIHGDVTTRNGTVELADDVEIRGDVSCEDLHFHDGAVVDGTMRASGQMSMVQGGTHERIAADGDGGRKRFHGDRPGTDDTSDDGDGDDETGSSDANEDIDGEDTVETDETDTTETGENAETDDSERPEEPTEPEDSAETETNSETDERGDDPEGESISEDIDSAGAVDAESDTDSDSESADGGEFDFETDE</sequence>